<evidence type="ECO:0000256" key="1">
    <source>
        <dbReference type="SAM" id="Phobius"/>
    </source>
</evidence>
<dbReference type="SMART" id="SM00225">
    <property type="entry name" value="BTB"/>
    <property type="match status" value="1"/>
</dbReference>
<dbReference type="InterPro" id="IPR000210">
    <property type="entry name" value="BTB/POZ_dom"/>
</dbReference>
<dbReference type="Proteomes" id="UP000887577">
    <property type="component" value="Unplaced"/>
</dbReference>
<dbReference type="Pfam" id="PF02214">
    <property type="entry name" value="BTB_2"/>
    <property type="match status" value="1"/>
</dbReference>
<dbReference type="AlphaFoldDB" id="A0A914YG79"/>
<proteinExistence type="predicted"/>
<dbReference type="PANTHER" id="PTHR11145:SF8">
    <property type="entry name" value="RE57120P"/>
    <property type="match status" value="1"/>
</dbReference>
<accession>A0A914YG79</accession>
<name>A0A914YG79_9BILA</name>
<reference evidence="4" key="1">
    <citation type="submission" date="2022-11" db="UniProtKB">
        <authorList>
            <consortium name="WormBaseParasite"/>
        </authorList>
    </citation>
    <scope>IDENTIFICATION</scope>
</reference>
<dbReference type="SUPFAM" id="SSF54695">
    <property type="entry name" value="POZ domain"/>
    <property type="match status" value="1"/>
</dbReference>
<sequence length="310" mass="35683">MEIETELFEHTKLTNLGNFLLSFLLVSFKAFSLFFRFLWVFGVVFVKNFQTAYATEFGHNDAQTETDQSFVNNNERETSLSDLDEIKLKIGGKCFEASAEALQRFDSFFSRMIKSDIPHKVDDDGYIIVERDGIHFDKILKYMNTGNIEFPSDPYIVRCIRQEADFYRLEDLIKECDKFIDGPQGRYEACLRAVYTFEERNAAIVTRKPINPNTSQAICDGIIEFIKNRSKFPQFFFIIDYSRGSAVTMDFYFDGALIRKVDICIIENNQCTTNVEYQVSCAFTTVMAKMLESAGFGRAVKDDGQLALTF</sequence>
<organism evidence="3 4">
    <name type="scientific">Panagrolaimus superbus</name>
    <dbReference type="NCBI Taxonomy" id="310955"/>
    <lineage>
        <taxon>Eukaryota</taxon>
        <taxon>Metazoa</taxon>
        <taxon>Ecdysozoa</taxon>
        <taxon>Nematoda</taxon>
        <taxon>Chromadorea</taxon>
        <taxon>Rhabditida</taxon>
        <taxon>Tylenchina</taxon>
        <taxon>Panagrolaimomorpha</taxon>
        <taxon>Panagrolaimoidea</taxon>
        <taxon>Panagrolaimidae</taxon>
        <taxon>Panagrolaimus</taxon>
    </lineage>
</organism>
<dbReference type="PROSITE" id="PS50097">
    <property type="entry name" value="BTB"/>
    <property type="match status" value="1"/>
</dbReference>
<keyword evidence="1" id="KW-0472">Membrane</keyword>
<dbReference type="InterPro" id="IPR045068">
    <property type="entry name" value="BACURD1-3"/>
</dbReference>
<keyword evidence="1" id="KW-1133">Transmembrane helix</keyword>
<dbReference type="CDD" id="cd18316">
    <property type="entry name" value="BTB_POZ_KCTD-like"/>
    <property type="match status" value="1"/>
</dbReference>
<keyword evidence="1" id="KW-0812">Transmembrane</keyword>
<keyword evidence="3" id="KW-1185">Reference proteome</keyword>
<dbReference type="GO" id="GO:0051260">
    <property type="term" value="P:protein homooligomerization"/>
    <property type="evidence" value="ECO:0007669"/>
    <property type="project" value="InterPro"/>
</dbReference>
<dbReference type="Gene3D" id="3.30.710.10">
    <property type="entry name" value="Potassium Channel Kv1.1, Chain A"/>
    <property type="match status" value="1"/>
</dbReference>
<feature type="transmembrane region" description="Helical" evidence="1">
    <location>
        <begin position="20"/>
        <end position="46"/>
    </location>
</feature>
<dbReference type="InterPro" id="IPR003131">
    <property type="entry name" value="T1-type_BTB"/>
</dbReference>
<evidence type="ECO:0000313" key="3">
    <source>
        <dbReference type="Proteomes" id="UP000887577"/>
    </source>
</evidence>
<evidence type="ECO:0000259" key="2">
    <source>
        <dbReference type="PROSITE" id="PS50097"/>
    </source>
</evidence>
<dbReference type="PANTHER" id="PTHR11145">
    <property type="entry name" value="BTB/POZ DOMAIN-CONTAINING ADAPTER FOR CUL3-MEDIATED RHOA DEGRADATION PROTEIN FAMILY MEMBER"/>
    <property type="match status" value="1"/>
</dbReference>
<evidence type="ECO:0000313" key="4">
    <source>
        <dbReference type="WBParaSite" id="PSU_v2.g17777.t1"/>
    </source>
</evidence>
<protein>
    <submittedName>
        <fullName evidence="4">BTB domain-containing protein</fullName>
    </submittedName>
</protein>
<dbReference type="InterPro" id="IPR011333">
    <property type="entry name" value="SKP1/BTB/POZ_sf"/>
</dbReference>
<dbReference type="WBParaSite" id="PSU_v2.g17777.t1">
    <property type="protein sequence ID" value="PSU_v2.g17777.t1"/>
    <property type="gene ID" value="PSU_v2.g17777"/>
</dbReference>
<feature type="domain" description="BTB" evidence="2">
    <location>
        <begin position="84"/>
        <end position="152"/>
    </location>
</feature>